<dbReference type="EMBL" id="JAAALK010000079">
    <property type="protein sequence ID" value="KAG8099999.1"/>
    <property type="molecule type" value="Genomic_DNA"/>
</dbReference>
<reference evidence="2" key="1">
    <citation type="journal article" date="2021" name="bioRxiv">
        <title>Whole Genome Assembly and Annotation of Northern Wild Rice, Zizania palustris L., Supports a Whole Genome Duplication in the Zizania Genus.</title>
        <authorList>
            <person name="Haas M."/>
            <person name="Kono T."/>
            <person name="Macchietto M."/>
            <person name="Millas R."/>
            <person name="McGilp L."/>
            <person name="Shao M."/>
            <person name="Duquette J."/>
            <person name="Hirsch C.N."/>
            <person name="Kimball J."/>
        </authorList>
    </citation>
    <scope>NUCLEOTIDE SEQUENCE</scope>
    <source>
        <tissue evidence="2">Fresh leaf tissue</tissue>
    </source>
</reference>
<keyword evidence="3" id="KW-1185">Reference proteome</keyword>
<protein>
    <submittedName>
        <fullName evidence="2">Uncharacterized protein</fullName>
    </submittedName>
</protein>
<name>A0A8J5X1X8_ZIZPA</name>
<proteinExistence type="predicted"/>
<gene>
    <name evidence="2" type="ORF">GUJ93_ZPchr0013g37047</name>
</gene>
<dbReference type="Proteomes" id="UP000729402">
    <property type="component" value="Unassembled WGS sequence"/>
</dbReference>
<evidence type="ECO:0000256" key="1">
    <source>
        <dbReference type="SAM" id="MobiDB-lite"/>
    </source>
</evidence>
<evidence type="ECO:0000313" key="3">
    <source>
        <dbReference type="Proteomes" id="UP000729402"/>
    </source>
</evidence>
<sequence length="108" mass="11490">MFANNRFSPSRNPPLTVSASDPSPSRHRCSPPRVASTSDPHPKPPPASAASPCCLHLQRRSSPPDPPAASPLDPSVFHSAASQSTSNERYRPPKTSPTLMASPCCLHL</sequence>
<comment type="caution">
    <text evidence="2">The sequence shown here is derived from an EMBL/GenBank/DDBJ whole genome shotgun (WGS) entry which is preliminary data.</text>
</comment>
<feature type="compositionally biased region" description="Polar residues" evidence="1">
    <location>
        <begin position="1"/>
        <end position="19"/>
    </location>
</feature>
<feature type="region of interest" description="Disordered" evidence="1">
    <location>
        <begin position="1"/>
        <end position="108"/>
    </location>
</feature>
<organism evidence="2 3">
    <name type="scientific">Zizania palustris</name>
    <name type="common">Northern wild rice</name>
    <dbReference type="NCBI Taxonomy" id="103762"/>
    <lineage>
        <taxon>Eukaryota</taxon>
        <taxon>Viridiplantae</taxon>
        <taxon>Streptophyta</taxon>
        <taxon>Embryophyta</taxon>
        <taxon>Tracheophyta</taxon>
        <taxon>Spermatophyta</taxon>
        <taxon>Magnoliopsida</taxon>
        <taxon>Liliopsida</taxon>
        <taxon>Poales</taxon>
        <taxon>Poaceae</taxon>
        <taxon>BOP clade</taxon>
        <taxon>Oryzoideae</taxon>
        <taxon>Oryzeae</taxon>
        <taxon>Zizaniinae</taxon>
        <taxon>Zizania</taxon>
    </lineage>
</organism>
<evidence type="ECO:0000313" key="2">
    <source>
        <dbReference type="EMBL" id="KAG8099999.1"/>
    </source>
</evidence>
<reference evidence="2" key="2">
    <citation type="submission" date="2021-02" db="EMBL/GenBank/DDBJ databases">
        <authorList>
            <person name="Kimball J.A."/>
            <person name="Haas M.W."/>
            <person name="Macchietto M."/>
            <person name="Kono T."/>
            <person name="Duquette J."/>
            <person name="Shao M."/>
        </authorList>
    </citation>
    <scope>NUCLEOTIDE SEQUENCE</scope>
    <source>
        <tissue evidence="2">Fresh leaf tissue</tissue>
    </source>
</reference>
<accession>A0A8J5X1X8</accession>
<dbReference type="AlphaFoldDB" id="A0A8J5X1X8"/>